<dbReference type="STRING" id="4540.A0A3L6RHF6"/>
<sequence length="81" mass="8997">MWPVLVGNDRVGFEDVSNPWVVDYGLRRFDHVVSNVPELVLVAAYVAGFMGFHEFAEFRAEDVSMAVQSRHHGVVPKPAAA</sequence>
<protein>
    <submittedName>
        <fullName evidence="1">Uncharacterized protein</fullName>
    </submittedName>
</protein>
<keyword evidence="2" id="KW-1185">Reference proteome</keyword>
<accession>A0A3L6RHF6</accession>
<dbReference type="InterPro" id="IPR029068">
    <property type="entry name" value="Glyas_Bleomycin-R_OHBP_Dase"/>
</dbReference>
<proteinExistence type="predicted"/>
<comment type="caution">
    <text evidence="1">The sequence shown here is derived from an EMBL/GenBank/DDBJ whole genome shotgun (WGS) entry which is preliminary data.</text>
</comment>
<name>A0A3L6RHF6_PANMI</name>
<evidence type="ECO:0000313" key="1">
    <source>
        <dbReference type="EMBL" id="RLN03934.1"/>
    </source>
</evidence>
<organism evidence="1 2">
    <name type="scientific">Panicum miliaceum</name>
    <name type="common">Proso millet</name>
    <name type="synonym">Broomcorn millet</name>
    <dbReference type="NCBI Taxonomy" id="4540"/>
    <lineage>
        <taxon>Eukaryota</taxon>
        <taxon>Viridiplantae</taxon>
        <taxon>Streptophyta</taxon>
        <taxon>Embryophyta</taxon>
        <taxon>Tracheophyta</taxon>
        <taxon>Spermatophyta</taxon>
        <taxon>Magnoliopsida</taxon>
        <taxon>Liliopsida</taxon>
        <taxon>Poales</taxon>
        <taxon>Poaceae</taxon>
        <taxon>PACMAD clade</taxon>
        <taxon>Panicoideae</taxon>
        <taxon>Panicodae</taxon>
        <taxon>Paniceae</taxon>
        <taxon>Panicinae</taxon>
        <taxon>Panicum</taxon>
        <taxon>Panicum sect. Panicum</taxon>
    </lineage>
</organism>
<dbReference type="Gene3D" id="3.10.180.10">
    <property type="entry name" value="2,3-Dihydroxybiphenyl 1,2-Dioxygenase, domain 1"/>
    <property type="match status" value="1"/>
</dbReference>
<dbReference type="EMBL" id="PQIB02000008">
    <property type="protein sequence ID" value="RLN03934.1"/>
    <property type="molecule type" value="Genomic_DNA"/>
</dbReference>
<gene>
    <name evidence="1" type="ORF">C2845_PM13G05940</name>
</gene>
<dbReference type="OrthoDB" id="414569at2759"/>
<dbReference type="AlphaFoldDB" id="A0A3L6RHF6"/>
<dbReference type="SUPFAM" id="SSF54593">
    <property type="entry name" value="Glyoxalase/Bleomycin resistance protein/Dihydroxybiphenyl dioxygenase"/>
    <property type="match status" value="1"/>
</dbReference>
<evidence type="ECO:0000313" key="2">
    <source>
        <dbReference type="Proteomes" id="UP000275267"/>
    </source>
</evidence>
<dbReference type="Proteomes" id="UP000275267">
    <property type="component" value="Unassembled WGS sequence"/>
</dbReference>
<reference evidence="2" key="1">
    <citation type="journal article" date="2019" name="Nat. Commun.">
        <title>The genome of broomcorn millet.</title>
        <authorList>
            <person name="Zou C."/>
            <person name="Miki D."/>
            <person name="Li D."/>
            <person name="Tang Q."/>
            <person name="Xiao L."/>
            <person name="Rajput S."/>
            <person name="Deng P."/>
            <person name="Jia W."/>
            <person name="Huang R."/>
            <person name="Zhang M."/>
            <person name="Sun Y."/>
            <person name="Hu J."/>
            <person name="Fu X."/>
            <person name="Schnable P.S."/>
            <person name="Li F."/>
            <person name="Zhang H."/>
            <person name="Feng B."/>
            <person name="Zhu X."/>
            <person name="Liu R."/>
            <person name="Schnable J.C."/>
            <person name="Zhu J.-K."/>
            <person name="Zhang H."/>
        </authorList>
    </citation>
    <scope>NUCLEOTIDE SEQUENCE [LARGE SCALE GENOMIC DNA]</scope>
</reference>